<dbReference type="EnsemblPlants" id="QL08p008929:mrna">
    <property type="protein sequence ID" value="QL08p008929:mrna"/>
    <property type="gene ID" value="QL08p008929"/>
</dbReference>
<evidence type="ECO:0000256" key="1">
    <source>
        <dbReference type="SAM" id="MobiDB-lite"/>
    </source>
</evidence>
<evidence type="ECO:0000313" key="2">
    <source>
        <dbReference type="EnsemblPlants" id="QL08p008929:mrna"/>
    </source>
</evidence>
<name>A0A7N2M9Y3_QUELO</name>
<reference evidence="2 3" key="1">
    <citation type="journal article" date="2016" name="G3 (Bethesda)">
        <title>First Draft Assembly and Annotation of the Genome of a California Endemic Oak Quercus lobata Nee (Fagaceae).</title>
        <authorList>
            <person name="Sork V.L."/>
            <person name="Fitz-Gibbon S.T."/>
            <person name="Puiu D."/>
            <person name="Crepeau M."/>
            <person name="Gugger P.F."/>
            <person name="Sherman R."/>
            <person name="Stevens K."/>
            <person name="Langley C.H."/>
            <person name="Pellegrini M."/>
            <person name="Salzberg S.L."/>
        </authorList>
    </citation>
    <scope>NUCLEOTIDE SEQUENCE [LARGE SCALE GENOMIC DNA]</scope>
    <source>
        <strain evidence="2 3">cv. SW786</strain>
    </source>
</reference>
<keyword evidence="3" id="KW-1185">Reference proteome</keyword>
<dbReference type="PANTHER" id="PTHR36712:SF1">
    <property type="entry name" value="TRANSMEMBRANE PROTEIN"/>
    <property type="match status" value="1"/>
</dbReference>
<proteinExistence type="predicted"/>
<sequence>MATDAQLTRQASKTGHIAPTRNEVHEMRGKLDILLYKAALGNGKCFEGKEWGLIEYCIMAKRFEHQGKSPSAYHAVSTGICLSHRHGFGISMIGIRSVLFVYKS</sequence>
<dbReference type="InParanoid" id="A0A7N2M9Y3"/>
<organism evidence="2 3">
    <name type="scientific">Quercus lobata</name>
    <name type="common">Valley oak</name>
    <dbReference type="NCBI Taxonomy" id="97700"/>
    <lineage>
        <taxon>Eukaryota</taxon>
        <taxon>Viridiplantae</taxon>
        <taxon>Streptophyta</taxon>
        <taxon>Embryophyta</taxon>
        <taxon>Tracheophyta</taxon>
        <taxon>Spermatophyta</taxon>
        <taxon>Magnoliopsida</taxon>
        <taxon>eudicotyledons</taxon>
        <taxon>Gunneridae</taxon>
        <taxon>Pentapetalae</taxon>
        <taxon>rosids</taxon>
        <taxon>fabids</taxon>
        <taxon>Fagales</taxon>
        <taxon>Fagaceae</taxon>
        <taxon>Quercus</taxon>
    </lineage>
</organism>
<feature type="region of interest" description="Disordered" evidence="1">
    <location>
        <begin position="1"/>
        <end position="21"/>
    </location>
</feature>
<dbReference type="AlphaFoldDB" id="A0A7N2M9Y3"/>
<dbReference type="PANTHER" id="PTHR36712">
    <property type="entry name" value="TRANSMEMBRANE PROTEIN"/>
    <property type="match status" value="1"/>
</dbReference>
<dbReference type="Proteomes" id="UP000594261">
    <property type="component" value="Chromosome 8"/>
</dbReference>
<dbReference type="EMBL" id="LRBV02000008">
    <property type="status" value="NOT_ANNOTATED_CDS"/>
    <property type="molecule type" value="Genomic_DNA"/>
</dbReference>
<feature type="compositionally biased region" description="Polar residues" evidence="1">
    <location>
        <begin position="1"/>
        <end position="13"/>
    </location>
</feature>
<reference evidence="2" key="2">
    <citation type="submission" date="2021-01" db="UniProtKB">
        <authorList>
            <consortium name="EnsemblPlants"/>
        </authorList>
    </citation>
    <scope>IDENTIFICATION</scope>
</reference>
<evidence type="ECO:0000313" key="3">
    <source>
        <dbReference type="Proteomes" id="UP000594261"/>
    </source>
</evidence>
<dbReference type="Gramene" id="QL08p008929:mrna">
    <property type="protein sequence ID" value="QL08p008929:mrna"/>
    <property type="gene ID" value="QL08p008929"/>
</dbReference>
<accession>A0A7N2M9Y3</accession>
<protein>
    <submittedName>
        <fullName evidence="2">Uncharacterized protein</fullName>
    </submittedName>
</protein>